<keyword evidence="6" id="KW-0969">Cilium</keyword>
<comment type="caution">
    <text evidence="6">The sequence shown here is derived from an EMBL/GenBank/DDBJ whole genome shotgun (WGS) entry which is preliminary data.</text>
</comment>
<dbReference type="EMBL" id="RSFE01000005">
    <property type="protein sequence ID" value="RWU09594.1"/>
    <property type="molecule type" value="Genomic_DNA"/>
</dbReference>
<keyword evidence="7" id="KW-1185">Reference proteome</keyword>
<dbReference type="Proteomes" id="UP000288789">
    <property type="component" value="Unassembled WGS sequence"/>
</dbReference>
<keyword evidence="6" id="KW-0966">Cell projection</keyword>
<accession>A0A443YZE6</accession>
<keyword evidence="2" id="KW-0963">Cytoplasm</keyword>
<evidence type="ECO:0000256" key="1">
    <source>
        <dbReference type="ARBA" id="ARBA00004514"/>
    </source>
</evidence>
<evidence type="ECO:0000256" key="4">
    <source>
        <dbReference type="ARBA" id="ARBA00023186"/>
    </source>
</evidence>
<gene>
    <name evidence="6" type="ORF">EGC76_08180</name>
</gene>
<dbReference type="InterPro" id="IPR008622">
    <property type="entry name" value="FliT"/>
</dbReference>
<evidence type="ECO:0000256" key="3">
    <source>
        <dbReference type="ARBA" id="ARBA00022795"/>
    </source>
</evidence>
<keyword evidence="3" id="KW-1005">Bacterial flagellum biogenesis</keyword>
<reference evidence="6 7" key="1">
    <citation type="submission" date="2018-12" db="EMBL/GenBank/DDBJ databases">
        <authorList>
            <person name="Li A."/>
            <person name="Zhang M."/>
            <person name="Zhu H."/>
        </authorList>
    </citation>
    <scope>NUCLEOTIDE SEQUENCE [LARGE SCALE GENOMIC DNA]</scope>
    <source>
        <strain evidence="6 7">R04H25</strain>
    </source>
</reference>
<comment type="subcellular location">
    <subcellularLocation>
        <location evidence="1">Cytoplasm</location>
        <location evidence="1">Cytosol</location>
    </subcellularLocation>
</comment>
<protein>
    <recommendedName>
        <fullName evidence="5">Flagellar protein FliT</fullName>
    </recommendedName>
</protein>
<dbReference type="Pfam" id="PF05400">
    <property type="entry name" value="FliT"/>
    <property type="match status" value="1"/>
</dbReference>
<evidence type="ECO:0000313" key="6">
    <source>
        <dbReference type="EMBL" id="RWU09594.1"/>
    </source>
</evidence>
<dbReference type="GO" id="GO:0044781">
    <property type="term" value="P:bacterial-type flagellum organization"/>
    <property type="evidence" value="ECO:0007669"/>
    <property type="project" value="UniProtKB-KW"/>
</dbReference>
<evidence type="ECO:0000256" key="2">
    <source>
        <dbReference type="ARBA" id="ARBA00022490"/>
    </source>
</evidence>
<dbReference type="OrthoDB" id="6238322at2"/>
<keyword evidence="4" id="KW-0143">Chaperone</keyword>
<proteinExistence type="predicted"/>
<evidence type="ECO:0000313" key="7">
    <source>
        <dbReference type="Proteomes" id="UP000288789"/>
    </source>
</evidence>
<dbReference type="Gene3D" id="1.20.58.380">
    <property type="entry name" value="Flagellar protein flit"/>
    <property type="match status" value="1"/>
</dbReference>
<keyword evidence="6" id="KW-0282">Flagellum</keyword>
<sequence length="146" mass="17221">MMKPLDCSSKSAQHGEKFNHRLRERKAVAAQPQVQPDYVMTPTEVIMSYHMLLEHSNKMLASVRNEDWDTLIEAEVEYVREVERLSHAEAQVQLSEDQQLDKLQLLSTIMDQDREVRERLVARRAMLEQTLLSMQKKQKLEHSYRN</sequence>
<evidence type="ECO:0000256" key="5">
    <source>
        <dbReference type="ARBA" id="ARBA00093797"/>
    </source>
</evidence>
<dbReference type="AlphaFoldDB" id="A0A443YZE6"/>
<name>A0A443YZE6_9GAMM</name>
<organism evidence="6 7">
    <name type="scientific">Pseudidiomarina gelatinasegens</name>
    <dbReference type="NCBI Taxonomy" id="2487740"/>
    <lineage>
        <taxon>Bacteria</taxon>
        <taxon>Pseudomonadati</taxon>
        <taxon>Pseudomonadota</taxon>
        <taxon>Gammaproteobacteria</taxon>
        <taxon>Alteromonadales</taxon>
        <taxon>Idiomarinaceae</taxon>
        <taxon>Pseudidiomarina</taxon>
    </lineage>
</organism>